<name>A0A2J6PV33_9HELO</name>
<evidence type="ECO:0000256" key="1">
    <source>
        <dbReference type="SAM" id="MobiDB-lite"/>
    </source>
</evidence>
<reference evidence="2 3" key="1">
    <citation type="submission" date="2016-05" db="EMBL/GenBank/DDBJ databases">
        <title>A degradative enzymes factory behind the ericoid mycorrhizal symbiosis.</title>
        <authorList>
            <consortium name="DOE Joint Genome Institute"/>
            <person name="Martino E."/>
            <person name="Morin E."/>
            <person name="Grelet G."/>
            <person name="Kuo A."/>
            <person name="Kohler A."/>
            <person name="Daghino S."/>
            <person name="Barry K."/>
            <person name="Choi C."/>
            <person name="Cichocki N."/>
            <person name="Clum A."/>
            <person name="Copeland A."/>
            <person name="Hainaut M."/>
            <person name="Haridas S."/>
            <person name="Labutti K."/>
            <person name="Lindquist E."/>
            <person name="Lipzen A."/>
            <person name="Khouja H.-R."/>
            <person name="Murat C."/>
            <person name="Ohm R."/>
            <person name="Olson A."/>
            <person name="Spatafora J."/>
            <person name="Veneault-Fourrey C."/>
            <person name="Henrissat B."/>
            <person name="Grigoriev I."/>
            <person name="Martin F."/>
            <person name="Perotto S."/>
        </authorList>
    </citation>
    <scope>NUCLEOTIDE SEQUENCE [LARGE SCALE GENOMIC DNA]</scope>
    <source>
        <strain evidence="2 3">UAMH 7357</strain>
    </source>
</reference>
<proteinExistence type="predicted"/>
<feature type="region of interest" description="Disordered" evidence="1">
    <location>
        <begin position="94"/>
        <end position="130"/>
    </location>
</feature>
<keyword evidence="3" id="KW-1185">Reference proteome</keyword>
<organism evidence="2 3">
    <name type="scientific">Hyaloscypha hepaticicola</name>
    <dbReference type="NCBI Taxonomy" id="2082293"/>
    <lineage>
        <taxon>Eukaryota</taxon>
        <taxon>Fungi</taxon>
        <taxon>Dikarya</taxon>
        <taxon>Ascomycota</taxon>
        <taxon>Pezizomycotina</taxon>
        <taxon>Leotiomycetes</taxon>
        <taxon>Helotiales</taxon>
        <taxon>Hyaloscyphaceae</taxon>
        <taxon>Hyaloscypha</taxon>
    </lineage>
</organism>
<dbReference type="PANTHER" id="PTHR24148:SF64">
    <property type="entry name" value="HETEROKARYON INCOMPATIBILITY DOMAIN-CONTAINING PROTEIN"/>
    <property type="match status" value="1"/>
</dbReference>
<gene>
    <name evidence="2" type="ORF">NA56DRAFT_707278</name>
</gene>
<protein>
    <submittedName>
        <fullName evidence="2">Uncharacterized protein</fullName>
    </submittedName>
</protein>
<dbReference type="InterPro" id="IPR052895">
    <property type="entry name" value="HetReg/Transcr_Mod"/>
</dbReference>
<accession>A0A2J6PV33</accession>
<evidence type="ECO:0000313" key="2">
    <source>
        <dbReference type="EMBL" id="PMD17874.1"/>
    </source>
</evidence>
<sequence>MNPRFKMKYFEDKWTGNESHVLPTAKPKVKKLWEDVYKRENVFIRPPLPPSTAPLVNYLADLLNRVTPQLVAPTRTLSRKDQYTQYLEELRLHGRSLVGRPPNPLESAERPVRSKSAEDHAGSEPHAPLGDNLHHIIPDRPEHTINYAEGSAPESTIELKEVPFARNRVYNAHYNQKPDAFLGCNSTTQACTGSLFAKGIIIGDISRRSVRMANAVIPADLWRVLCADRDDEGNKAPSSFRSAFLEGIPRAQVVVHAVRPGPSTISVDVEEILQVDGLAENVKRYFAVVRDVVWNRCTFEAKRHHGIGLPLIGLAPQYAKTRDNICILYGCSVPVVLRKHSGDDGKDSYWELIGDAYVYNFMDGEGIRALSLDMLKAAEVLPFEALAYGAL</sequence>
<dbReference type="OrthoDB" id="2157530at2759"/>
<dbReference type="STRING" id="1745343.A0A2J6PV33"/>
<dbReference type="PANTHER" id="PTHR24148">
    <property type="entry name" value="ANKYRIN REPEAT DOMAIN-CONTAINING PROTEIN 39 HOMOLOG-RELATED"/>
    <property type="match status" value="1"/>
</dbReference>
<dbReference type="AlphaFoldDB" id="A0A2J6PV33"/>
<dbReference type="Proteomes" id="UP000235672">
    <property type="component" value="Unassembled WGS sequence"/>
</dbReference>
<dbReference type="EMBL" id="KZ613497">
    <property type="protein sequence ID" value="PMD17874.1"/>
    <property type="molecule type" value="Genomic_DNA"/>
</dbReference>
<feature type="compositionally biased region" description="Basic and acidic residues" evidence="1">
    <location>
        <begin position="107"/>
        <end position="123"/>
    </location>
</feature>
<evidence type="ECO:0000313" key="3">
    <source>
        <dbReference type="Proteomes" id="UP000235672"/>
    </source>
</evidence>